<dbReference type="EMBL" id="CP003876">
    <property type="protein sequence ID" value="AFU00848.1"/>
    <property type="molecule type" value="Genomic_DNA"/>
</dbReference>
<evidence type="ECO:0000313" key="3">
    <source>
        <dbReference type="EMBL" id="AFU00848.1"/>
    </source>
</evidence>
<dbReference type="KEGG" id="nbr:O3I_014435"/>
<accession>K0EMN9</accession>
<keyword evidence="4" id="KW-1185">Reference proteome</keyword>
<organism evidence="3 4">
    <name type="scientific">Nocardia brasiliensis (strain ATCC 700358 / HUJEG-1)</name>
    <dbReference type="NCBI Taxonomy" id="1133849"/>
    <lineage>
        <taxon>Bacteria</taxon>
        <taxon>Bacillati</taxon>
        <taxon>Actinomycetota</taxon>
        <taxon>Actinomycetes</taxon>
        <taxon>Mycobacteriales</taxon>
        <taxon>Nocardiaceae</taxon>
        <taxon>Nocardia</taxon>
    </lineage>
</organism>
<reference evidence="3 4" key="1">
    <citation type="journal article" date="2012" name="J. Bacteriol.">
        <title>Complete genome sequence of Nocardia brasiliensis HUJEG-1.</title>
        <authorList>
            <person name="Vera-Cabrera L."/>
            <person name="Ortiz-Lopez R."/>
            <person name="Elizondo-Gonzalez R."/>
            <person name="Perez-Maya A.A."/>
            <person name="Ocampo-Candiani J."/>
        </authorList>
    </citation>
    <scope>NUCLEOTIDE SEQUENCE [LARGE SCALE GENOMIC DNA]</scope>
    <source>
        <strain evidence="4">ATCC 700358</strain>
    </source>
</reference>
<dbReference type="Gene3D" id="3.40.50.1820">
    <property type="entry name" value="alpha/beta hydrolase"/>
    <property type="match status" value="1"/>
</dbReference>
<gene>
    <name evidence="3" type="ORF">O3I_014435</name>
</gene>
<dbReference type="STRING" id="1133849.O3I_014435"/>
<dbReference type="GO" id="GO:0016787">
    <property type="term" value="F:hydrolase activity"/>
    <property type="evidence" value="ECO:0007669"/>
    <property type="project" value="UniProtKB-KW"/>
</dbReference>
<evidence type="ECO:0000256" key="1">
    <source>
        <dbReference type="ARBA" id="ARBA00022801"/>
    </source>
</evidence>
<dbReference type="InterPro" id="IPR050266">
    <property type="entry name" value="AB_hydrolase_sf"/>
</dbReference>
<dbReference type="Pfam" id="PF00561">
    <property type="entry name" value="Abhydrolase_1"/>
    <property type="match status" value="1"/>
</dbReference>
<dbReference type="GO" id="GO:0016020">
    <property type="term" value="C:membrane"/>
    <property type="evidence" value="ECO:0007669"/>
    <property type="project" value="TreeGrafter"/>
</dbReference>
<dbReference type="PANTHER" id="PTHR43798">
    <property type="entry name" value="MONOACYLGLYCEROL LIPASE"/>
    <property type="match status" value="1"/>
</dbReference>
<feature type="domain" description="AB hydrolase-1" evidence="2">
    <location>
        <begin position="20"/>
        <end position="119"/>
    </location>
</feature>
<dbReference type="PANTHER" id="PTHR43798:SF31">
    <property type="entry name" value="AB HYDROLASE SUPERFAMILY PROTEIN YCLE"/>
    <property type="match status" value="1"/>
</dbReference>
<keyword evidence="1 3" id="KW-0378">Hydrolase</keyword>
<dbReference type="HOGENOM" id="CLU_020336_50_4_11"/>
<dbReference type="Proteomes" id="UP000006304">
    <property type="component" value="Chromosome"/>
</dbReference>
<dbReference type="AlphaFoldDB" id="K0EMN9"/>
<evidence type="ECO:0000259" key="2">
    <source>
        <dbReference type="Pfam" id="PF00561"/>
    </source>
</evidence>
<evidence type="ECO:0000313" key="4">
    <source>
        <dbReference type="Proteomes" id="UP000006304"/>
    </source>
</evidence>
<dbReference type="InterPro" id="IPR000073">
    <property type="entry name" value="AB_hydrolase_1"/>
</dbReference>
<sequence length="254" mass="26938">MPIARSNGHKIAFEVVGDGPPVVLHPGMFQVGAHWATAGYTSVLAADHTVITVDPLGLGASDAPGETADYALARRADYITAVLDEVGVDRAAFWGYSLGALTGYAVAVHAPERLTRLVAGAFDPIDGFGSALALMRGQLELPADADLYPLIEQGSLADPGLAAVIEAADPAALRANYAAFSREPGLKDRLAESDVPMLMYAGTEDIWFEPMRTFAEQTGTPFWALPAHDHVACWNNAAEVLRQVAPFLAGDRRV</sequence>
<proteinExistence type="predicted"/>
<dbReference type="RefSeq" id="WP_014983703.1">
    <property type="nucleotide sequence ID" value="NC_018681.1"/>
</dbReference>
<dbReference type="SUPFAM" id="SSF53474">
    <property type="entry name" value="alpha/beta-Hydrolases"/>
    <property type="match status" value="1"/>
</dbReference>
<protein>
    <submittedName>
        <fullName evidence="3">Hydrolase</fullName>
    </submittedName>
</protein>
<name>K0EMN9_NOCB7</name>
<dbReference type="InterPro" id="IPR029058">
    <property type="entry name" value="AB_hydrolase_fold"/>
</dbReference>
<dbReference type="eggNOG" id="COG0596">
    <property type="taxonomic scope" value="Bacteria"/>
</dbReference>